<comment type="caution">
    <text evidence="2">The sequence shown here is derived from an EMBL/GenBank/DDBJ whole genome shotgun (WGS) entry which is preliminary data.</text>
</comment>
<keyword evidence="3" id="KW-1185">Reference proteome</keyword>
<keyword evidence="1" id="KW-0812">Transmembrane</keyword>
<accession>A0ABX1GMW7</accession>
<sequence length="76" mass="8817">MKISAMGVVAFTTFVLVTLTIMVGMNFSFSWVFYITVFGQGLVVYMVYKVLTDDYKTTKTFDDFYEDHPIGSERFR</sequence>
<name>A0ABX1GMW7_9FLAO</name>
<evidence type="ECO:0000313" key="3">
    <source>
        <dbReference type="Proteomes" id="UP000718451"/>
    </source>
</evidence>
<proteinExistence type="predicted"/>
<feature type="transmembrane region" description="Helical" evidence="1">
    <location>
        <begin position="31"/>
        <end position="51"/>
    </location>
</feature>
<evidence type="ECO:0000313" key="2">
    <source>
        <dbReference type="EMBL" id="NKI31261.1"/>
    </source>
</evidence>
<evidence type="ECO:0000256" key="1">
    <source>
        <dbReference type="SAM" id="Phobius"/>
    </source>
</evidence>
<keyword evidence="1" id="KW-0472">Membrane</keyword>
<keyword evidence="1" id="KW-1133">Transmembrane helix</keyword>
<organism evidence="2 3">
    <name type="scientific">Croceivirga thetidis</name>
    <dbReference type="NCBI Taxonomy" id="2721623"/>
    <lineage>
        <taxon>Bacteria</taxon>
        <taxon>Pseudomonadati</taxon>
        <taxon>Bacteroidota</taxon>
        <taxon>Flavobacteriia</taxon>
        <taxon>Flavobacteriales</taxon>
        <taxon>Flavobacteriaceae</taxon>
        <taxon>Croceivirga</taxon>
    </lineage>
</organism>
<dbReference type="EMBL" id="JAAWWL010000001">
    <property type="protein sequence ID" value="NKI31261.1"/>
    <property type="molecule type" value="Genomic_DNA"/>
</dbReference>
<dbReference type="RefSeq" id="WP_168551445.1">
    <property type="nucleotide sequence ID" value="NZ_JAAWWL010000001.1"/>
</dbReference>
<reference evidence="2 3" key="1">
    <citation type="submission" date="2020-04" db="EMBL/GenBank/DDBJ databases">
        <authorList>
            <person name="Yoon J."/>
        </authorList>
    </citation>
    <scope>NUCLEOTIDE SEQUENCE [LARGE SCALE GENOMIC DNA]</scope>
    <source>
        <strain evidence="2 3">DJ-13</strain>
    </source>
</reference>
<dbReference type="Proteomes" id="UP000718451">
    <property type="component" value="Unassembled WGS sequence"/>
</dbReference>
<feature type="transmembrane region" description="Helical" evidence="1">
    <location>
        <begin position="7"/>
        <end position="25"/>
    </location>
</feature>
<gene>
    <name evidence="2" type="ORF">HCU67_04850</name>
</gene>
<protein>
    <submittedName>
        <fullName evidence="2">Uncharacterized protein</fullName>
    </submittedName>
</protein>